<feature type="domain" description="Lipoyl-binding" evidence="5">
    <location>
        <begin position="23"/>
        <end position="104"/>
    </location>
</feature>
<dbReference type="GO" id="GO:0009249">
    <property type="term" value="P:protein lipoylation"/>
    <property type="evidence" value="ECO:0007669"/>
    <property type="project" value="TreeGrafter"/>
</dbReference>
<dbReference type="AlphaFoldDB" id="A0A1X7IZK9"/>
<name>A0A1X7IZK9_9BACT</name>
<dbReference type="GO" id="GO:0005960">
    <property type="term" value="C:glycine cleavage complex"/>
    <property type="evidence" value="ECO:0007669"/>
    <property type="project" value="InterPro"/>
</dbReference>
<comment type="function">
    <text evidence="3">The glycine cleavage system catalyzes the degradation of glycine. The H protein shuttles the methylamine group of glycine from the P protein to the T protein.</text>
</comment>
<comment type="cofactor">
    <cofactor evidence="3">
        <name>(R)-lipoate</name>
        <dbReference type="ChEBI" id="CHEBI:83088"/>
    </cofactor>
    <text evidence="3">Binds 1 lipoyl cofactor covalently.</text>
</comment>
<dbReference type="GO" id="GO:0005829">
    <property type="term" value="C:cytosol"/>
    <property type="evidence" value="ECO:0007669"/>
    <property type="project" value="TreeGrafter"/>
</dbReference>
<dbReference type="InterPro" id="IPR000089">
    <property type="entry name" value="Biotin_lipoyl"/>
</dbReference>
<dbReference type="PANTHER" id="PTHR11715">
    <property type="entry name" value="GLYCINE CLEAVAGE SYSTEM H PROTEIN"/>
    <property type="match status" value="1"/>
</dbReference>
<dbReference type="OrthoDB" id="9796712at2"/>
<feature type="modified residue" description="N6-lipoyllysine" evidence="3 4">
    <location>
        <position position="64"/>
    </location>
</feature>
<dbReference type="NCBIfam" id="NF002270">
    <property type="entry name" value="PRK01202.1"/>
    <property type="match status" value="1"/>
</dbReference>
<dbReference type="Gene3D" id="2.40.50.100">
    <property type="match status" value="1"/>
</dbReference>
<dbReference type="InterPro" id="IPR011053">
    <property type="entry name" value="Single_hybrid_motif"/>
</dbReference>
<keyword evidence="7" id="KW-1185">Reference proteome</keyword>
<comment type="similarity">
    <text evidence="1 3">Belongs to the GcvH family.</text>
</comment>
<protein>
    <recommendedName>
        <fullName evidence="3">Glycine cleavage system H protein</fullName>
    </recommendedName>
</protein>
<evidence type="ECO:0000256" key="3">
    <source>
        <dbReference type="HAMAP-Rule" id="MF_00272"/>
    </source>
</evidence>
<dbReference type="RefSeq" id="WP_085544079.1">
    <property type="nucleotide sequence ID" value="NZ_FXBB01000007.1"/>
</dbReference>
<dbReference type="PROSITE" id="PS50968">
    <property type="entry name" value="BIOTINYL_LIPOYL"/>
    <property type="match status" value="1"/>
</dbReference>
<evidence type="ECO:0000256" key="4">
    <source>
        <dbReference type="PIRSR" id="PIRSR617453-50"/>
    </source>
</evidence>
<dbReference type="Pfam" id="PF01597">
    <property type="entry name" value="GCV_H"/>
    <property type="match status" value="1"/>
</dbReference>
<dbReference type="STRING" id="561720.SAMN06275492_1078"/>
<dbReference type="GO" id="GO:0019464">
    <property type="term" value="P:glycine decarboxylation via glycine cleavage system"/>
    <property type="evidence" value="ECO:0007669"/>
    <property type="project" value="UniProtKB-UniRule"/>
</dbReference>
<dbReference type="EMBL" id="FXBB01000007">
    <property type="protein sequence ID" value="SMG20807.1"/>
    <property type="molecule type" value="Genomic_DNA"/>
</dbReference>
<dbReference type="CDD" id="cd06848">
    <property type="entry name" value="GCS_H"/>
    <property type="match status" value="1"/>
</dbReference>
<keyword evidence="2 3" id="KW-0450">Lipoyl</keyword>
<evidence type="ECO:0000259" key="5">
    <source>
        <dbReference type="PROSITE" id="PS50968"/>
    </source>
</evidence>
<dbReference type="InterPro" id="IPR003016">
    <property type="entry name" value="2-oxoA_DH_lipoyl-BS"/>
</dbReference>
<dbReference type="SUPFAM" id="SSF51230">
    <property type="entry name" value="Single hybrid motif"/>
    <property type="match status" value="1"/>
</dbReference>
<dbReference type="InterPro" id="IPR033753">
    <property type="entry name" value="GCV_H/Fam206"/>
</dbReference>
<evidence type="ECO:0000256" key="1">
    <source>
        <dbReference type="ARBA" id="ARBA00009249"/>
    </source>
</evidence>
<dbReference type="HAMAP" id="MF_00272">
    <property type="entry name" value="GcvH"/>
    <property type="match status" value="1"/>
</dbReference>
<evidence type="ECO:0000256" key="2">
    <source>
        <dbReference type="ARBA" id="ARBA00022823"/>
    </source>
</evidence>
<sequence>MADIRDGLKYTKEHEWIRVEGNKGYIGISDYAQHAMGDIVFVELPEVGASVSAGGDFCVVESVKGANDIYAPASGEVVEVNEALEDSPEAINEDPYGSWIAAIEISDASELDALMDAESYRSFCDSQE</sequence>
<reference evidence="7" key="1">
    <citation type="submission" date="2017-04" db="EMBL/GenBank/DDBJ databases">
        <authorList>
            <person name="Varghese N."/>
            <person name="Submissions S."/>
        </authorList>
    </citation>
    <scope>NUCLEOTIDE SEQUENCE [LARGE SCALE GENOMIC DNA]</scope>
    <source>
        <strain evidence="7">USBA 82</strain>
    </source>
</reference>
<organism evidence="6 7">
    <name type="scientific">Dethiosulfovibrio salsuginis</name>
    <dbReference type="NCBI Taxonomy" id="561720"/>
    <lineage>
        <taxon>Bacteria</taxon>
        <taxon>Thermotogati</taxon>
        <taxon>Synergistota</taxon>
        <taxon>Synergistia</taxon>
        <taxon>Synergistales</taxon>
        <taxon>Dethiosulfovibrionaceae</taxon>
        <taxon>Dethiosulfovibrio</taxon>
    </lineage>
</organism>
<dbReference type="PANTHER" id="PTHR11715:SF3">
    <property type="entry name" value="GLYCINE CLEAVAGE SYSTEM H PROTEIN-RELATED"/>
    <property type="match status" value="1"/>
</dbReference>
<dbReference type="PROSITE" id="PS00189">
    <property type="entry name" value="LIPOYL"/>
    <property type="match status" value="1"/>
</dbReference>
<comment type="subunit">
    <text evidence="3">The glycine cleavage system is composed of four proteins: P, T, L and H.</text>
</comment>
<dbReference type="Proteomes" id="UP000193355">
    <property type="component" value="Unassembled WGS sequence"/>
</dbReference>
<proteinExistence type="inferred from homology"/>
<dbReference type="NCBIfam" id="TIGR00527">
    <property type="entry name" value="gcvH"/>
    <property type="match status" value="1"/>
</dbReference>
<dbReference type="InterPro" id="IPR017453">
    <property type="entry name" value="GCV_H_sub"/>
</dbReference>
<gene>
    <name evidence="3" type="primary">gcvH</name>
    <name evidence="6" type="ORF">SAMN06275492_1078</name>
</gene>
<accession>A0A1X7IZK9</accession>
<evidence type="ECO:0000313" key="6">
    <source>
        <dbReference type="EMBL" id="SMG20807.1"/>
    </source>
</evidence>
<dbReference type="InterPro" id="IPR002930">
    <property type="entry name" value="GCV_H"/>
</dbReference>
<evidence type="ECO:0000313" key="7">
    <source>
        <dbReference type="Proteomes" id="UP000193355"/>
    </source>
</evidence>